<dbReference type="AlphaFoldDB" id="A0A5E7ZSV3"/>
<evidence type="ECO:0000313" key="2">
    <source>
        <dbReference type="EMBL" id="VVT20185.1"/>
    </source>
</evidence>
<protein>
    <recommendedName>
        <fullName evidence="4">DUF4398 domain-containing protein</fullName>
    </recommendedName>
</protein>
<evidence type="ECO:0008006" key="4">
    <source>
        <dbReference type="Google" id="ProtNLM"/>
    </source>
</evidence>
<reference evidence="2 3" key="1">
    <citation type="submission" date="2019-09" db="EMBL/GenBank/DDBJ databases">
        <authorList>
            <person name="Dittami M. S."/>
        </authorList>
    </citation>
    <scope>NUCLEOTIDE SEQUENCE [LARGE SCALE GENOMIC DNA]</scope>
    <source>
        <strain evidence="2">SPHINGO391</strain>
    </source>
</reference>
<proteinExistence type="predicted"/>
<evidence type="ECO:0000256" key="1">
    <source>
        <dbReference type="SAM" id="SignalP"/>
    </source>
</evidence>
<evidence type="ECO:0000313" key="3">
    <source>
        <dbReference type="Proteomes" id="UP000326857"/>
    </source>
</evidence>
<feature type="signal peptide" evidence="1">
    <location>
        <begin position="1"/>
        <end position="19"/>
    </location>
</feature>
<name>A0A5E7ZSV3_9SPHN</name>
<feature type="chain" id="PRO_5023118849" description="DUF4398 domain-containing protein" evidence="1">
    <location>
        <begin position="20"/>
        <end position="110"/>
    </location>
</feature>
<dbReference type="EMBL" id="CABVLI010000042">
    <property type="protein sequence ID" value="VVT20185.1"/>
    <property type="molecule type" value="Genomic_DNA"/>
</dbReference>
<accession>A0A5E7ZSV3</accession>
<keyword evidence="1" id="KW-0732">Signal</keyword>
<organism evidence="2 3">
    <name type="scientific">Sphingomonas aurantiaca</name>
    <dbReference type="NCBI Taxonomy" id="185949"/>
    <lineage>
        <taxon>Bacteria</taxon>
        <taxon>Pseudomonadati</taxon>
        <taxon>Pseudomonadota</taxon>
        <taxon>Alphaproteobacteria</taxon>
        <taxon>Sphingomonadales</taxon>
        <taxon>Sphingomonadaceae</taxon>
        <taxon>Sphingomonas</taxon>
    </lineage>
</organism>
<gene>
    <name evidence="2" type="ORF">SPHINGO391_470037</name>
</gene>
<dbReference type="Proteomes" id="UP000326857">
    <property type="component" value="Unassembled WGS sequence"/>
</dbReference>
<dbReference type="PROSITE" id="PS51257">
    <property type="entry name" value="PROKAR_LIPOPROTEIN"/>
    <property type="match status" value="1"/>
</dbReference>
<dbReference type="RefSeq" id="WP_151991224.1">
    <property type="nucleotide sequence ID" value="NZ_LR701528.1"/>
</dbReference>
<sequence>MKHLAFALAAAALSIASCATMSTPSVETAAHIGTAIDRAQAAYDRIALAADVVLPFVSDDRAARIRLAMSLAERGLLAARSAATATEQLAALKQAEAATATIETTTVGPR</sequence>